<dbReference type="PANTHER" id="PTHR12169:SF6">
    <property type="entry name" value="AFG1-LIKE ATPASE"/>
    <property type="match status" value="1"/>
</dbReference>
<evidence type="ECO:0000256" key="2">
    <source>
        <dbReference type="ARBA" id="ARBA00022840"/>
    </source>
</evidence>
<evidence type="ECO:0000313" key="4">
    <source>
        <dbReference type="EMBL" id="PWJ53498.1"/>
    </source>
</evidence>
<dbReference type="Pfam" id="PF03969">
    <property type="entry name" value="AFG1_ATPase"/>
    <property type="match status" value="2"/>
</dbReference>
<dbReference type="Proteomes" id="UP000245469">
    <property type="component" value="Unassembled WGS sequence"/>
</dbReference>
<keyword evidence="2" id="KW-0067">ATP-binding</keyword>
<evidence type="ECO:0000256" key="1">
    <source>
        <dbReference type="ARBA" id="ARBA00022741"/>
    </source>
</evidence>
<keyword evidence="4" id="KW-0132">Cell division</keyword>
<proteinExistence type="predicted"/>
<dbReference type="GO" id="GO:0005524">
    <property type="term" value="F:ATP binding"/>
    <property type="evidence" value="ECO:0007669"/>
    <property type="project" value="UniProtKB-KW"/>
</dbReference>
<dbReference type="InterPro" id="IPR005654">
    <property type="entry name" value="ATPase_AFG1-like"/>
</dbReference>
<gene>
    <name evidence="4" type="ORF">BXY45_11268</name>
</gene>
<name>A0A316A8I2_9ACTN</name>
<dbReference type="GO" id="GO:0005737">
    <property type="term" value="C:cytoplasm"/>
    <property type="evidence" value="ECO:0007669"/>
    <property type="project" value="TreeGrafter"/>
</dbReference>
<dbReference type="NCBIfam" id="NF040713">
    <property type="entry name" value="ZapE"/>
    <property type="match status" value="1"/>
</dbReference>
<dbReference type="GO" id="GO:0016887">
    <property type="term" value="F:ATP hydrolysis activity"/>
    <property type="evidence" value="ECO:0007669"/>
    <property type="project" value="InterPro"/>
</dbReference>
<comment type="caution">
    <text evidence="4">The sequence shown here is derived from an EMBL/GenBank/DDBJ whole genome shotgun (WGS) entry which is preliminary data.</text>
</comment>
<evidence type="ECO:0000313" key="5">
    <source>
        <dbReference type="Proteomes" id="UP000245469"/>
    </source>
</evidence>
<sequence>MPDATALDAVETTDAVPSLVQRDPRPSPQRLLDDLVPPPHFAAASFDSYRPDPTQPTQAEAVQALRDRAGRWSGAKGSKGAKGSAGGGLAKLFGRGGGAAAKEGIYLDGGFGVGKTHLLTSLFHAVNSPSAPAAYGTFVEYTNLAGALGFRQAVEALAAKRLVCIDEFELDDPGDTVLMSRLLRELSDAGTALAATSNTLPDALGEGRFAAEDFLREIQAVASRFDVYRVDGEDYRHRGLPAPPEPATDDDVRERAAQRLAAGEGVVLDSFDALLSHLATVHPSRYGALLDGVTAVHWTGVRPVSDQSVALRLVVLGDRMYDRDLPLVASGAPLDQLFPDELMNGGYRKKYARAVSRLTALAREGSHP</sequence>
<protein>
    <submittedName>
        <fullName evidence="4">Cell division protein ZapE</fullName>
    </submittedName>
</protein>
<feature type="region of interest" description="Disordered" evidence="3">
    <location>
        <begin position="1"/>
        <end position="56"/>
    </location>
</feature>
<reference evidence="4 5" key="1">
    <citation type="submission" date="2018-03" db="EMBL/GenBank/DDBJ databases">
        <title>Genomic Encyclopedia of Archaeal and Bacterial Type Strains, Phase II (KMG-II): from individual species to whole genera.</title>
        <authorList>
            <person name="Goeker M."/>
        </authorList>
    </citation>
    <scope>NUCLEOTIDE SEQUENCE [LARGE SCALE GENOMIC DNA]</scope>
    <source>
        <strain evidence="4 5">DSM 44889</strain>
    </source>
</reference>
<dbReference type="GO" id="GO:0051301">
    <property type="term" value="P:cell division"/>
    <property type="evidence" value="ECO:0007669"/>
    <property type="project" value="UniProtKB-KW"/>
</dbReference>
<keyword evidence="5" id="KW-1185">Reference proteome</keyword>
<keyword evidence="4" id="KW-0131">Cell cycle</keyword>
<dbReference type="OrthoDB" id="9774491at2"/>
<dbReference type="PANTHER" id="PTHR12169">
    <property type="entry name" value="ATPASE N2B"/>
    <property type="match status" value="1"/>
</dbReference>
<keyword evidence="1" id="KW-0547">Nucleotide-binding</keyword>
<dbReference type="RefSeq" id="WP_109774523.1">
    <property type="nucleotide sequence ID" value="NZ_QGDQ01000012.1"/>
</dbReference>
<dbReference type="AlphaFoldDB" id="A0A316A8I2"/>
<evidence type="ECO:0000256" key="3">
    <source>
        <dbReference type="SAM" id="MobiDB-lite"/>
    </source>
</evidence>
<dbReference type="EMBL" id="QGDQ01000012">
    <property type="protein sequence ID" value="PWJ53498.1"/>
    <property type="molecule type" value="Genomic_DNA"/>
</dbReference>
<organism evidence="4 5">
    <name type="scientific">Quadrisphaera granulorum</name>
    <dbReference type="NCBI Taxonomy" id="317664"/>
    <lineage>
        <taxon>Bacteria</taxon>
        <taxon>Bacillati</taxon>
        <taxon>Actinomycetota</taxon>
        <taxon>Actinomycetes</taxon>
        <taxon>Kineosporiales</taxon>
        <taxon>Kineosporiaceae</taxon>
        <taxon>Quadrisphaera</taxon>
    </lineage>
</organism>
<dbReference type="SUPFAM" id="SSF52540">
    <property type="entry name" value="P-loop containing nucleoside triphosphate hydrolases"/>
    <property type="match status" value="1"/>
</dbReference>
<accession>A0A316A8I2</accession>
<dbReference type="Gene3D" id="3.40.50.300">
    <property type="entry name" value="P-loop containing nucleotide triphosphate hydrolases"/>
    <property type="match status" value="1"/>
</dbReference>
<dbReference type="InterPro" id="IPR027417">
    <property type="entry name" value="P-loop_NTPase"/>
</dbReference>